<sequence length="425" mass="45141">MSHSHDDRLLPQMYLLEQPVARAALATTDIVDRIATGVADLEIAPGARIALGIGSRGIDQIVLVTRTIVAALRARGAQVFAFPAMGSHGGATGPGQLKVLASLGITDETLGCEIRSSMETRIVARIAVDHTDLPIHLDAHAAAADGVIVVNRIKPHTHFRGPTESGLTKMLVIGAGKHEQALAMHAHGVTGLRDLVPVSAQALVDTGRVLAGVALIEDGEHRLSHVEVIPAGQIRTREPDLLRQARSLMPRLPVDDIDLLVVDRIGKDISGTGMDTNVVGRVRALDFAGFERPRIRVVYARGLTHATAGNAIGVGLADLVHQRLVEAIDPVSTAVNAMTGGSPQTAAVPITATSDAEALSHFDRYLRGARPTSEVRLIRCRDTLSLQRLLVSRAVAEVAPADSTCTPVDLRWTADQDFGSVRGYD</sequence>
<dbReference type="EMBL" id="BAAAOR010000050">
    <property type="protein sequence ID" value="GAA1548487.1"/>
    <property type="molecule type" value="Genomic_DNA"/>
</dbReference>
<organism evidence="1 2">
    <name type="scientific">Nocardioides humi</name>
    <dbReference type="NCBI Taxonomy" id="449461"/>
    <lineage>
        <taxon>Bacteria</taxon>
        <taxon>Bacillati</taxon>
        <taxon>Actinomycetota</taxon>
        <taxon>Actinomycetes</taxon>
        <taxon>Propionibacteriales</taxon>
        <taxon>Nocardioidaceae</taxon>
        <taxon>Nocardioides</taxon>
    </lineage>
</organism>
<evidence type="ECO:0000313" key="1">
    <source>
        <dbReference type="EMBL" id="GAA1548487.1"/>
    </source>
</evidence>
<protein>
    <submittedName>
        <fullName evidence="1">Lactate racemase domain-containing protein</fullName>
    </submittedName>
</protein>
<reference evidence="1 2" key="1">
    <citation type="journal article" date="2019" name="Int. J. Syst. Evol. Microbiol.">
        <title>The Global Catalogue of Microorganisms (GCM) 10K type strain sequencing project: providing services to taxonomists for standard genome sequencing and annotation.</title>
        <authorList>
            <consortium name="The Broad Institute Genomics Platform"/>
            <consortium name="The Broad Institute Genome Sequencing Center for Infectious Disease"/>
            <person name="Wu L."/>
            <person name="Ma J."/>
        </authorList>
    </citation>
    <scope>NUCLEOTIDE SEQUENCE [LARGE SCALE GENOMIC DNA]</scope>
    <source>
        <strain evidence="1 2">JCM 14942</strain>
    </source>
</reference>
<keyword evidence="2" id="KW-1185">Reference proteome</keyword>
<name>A0ABN2BX25_9ACTN</name>
<dbReference type="Proteomes" id="UP001500842">
    <property type="component" value="Unassembled WGS sequence"/>
</dbReference>
<accession>A0ABN2BX25</accession>
<dbReference type="Gene3D" id="3.40.50.11440">
    <property type="match status" value="1"/>
</dbReference>
<comment type="caution">
    <text evidence="1">The sequence shown here is derived from an EMBL/GenBank/DDBJ whole genome shotgun (WGS) entry which is preliminary data.</text>
</comment>
<proteinExistence type="predicted"/>
<gene>
    <name evidence="1" type="ORF">GCM10009788_58070</name>
</gene>
<dbReference type="RefSeq" id="WP_344114220.1">
    <property type="nucleotide sequence ID" value="NZ_BAAAOR010000050.1"/>
</dbReference>
<evidence type="ECO:0000313" key="2">
    <source>
        <dbReference type="Proteomes" id="UP001500842"/>
    </source>
</evidence>